<dbReference type="Gene3D" id="3.40.50.12780">
    <property type="entry name" value="N-terminal domain of ligase-like"/>
    <property type="match status" value="3"/>
</dbReference>
<dbReference type="FunFam" id="3.30.300.30:FF:000007">
    <property type="entry name" value="4-coumarate--CoA ligase 2"/>
    <property type="match status" value="1"/>
</dbReference>
<feature type="domain" description="AMP-dependent synthetase/ligase" evidence="3">
    <location>
        <begin position="122"/>
        <end position="283"/>
    </location>
</feature>
<dbReference type="Proteomes" id="UP000332933">
    <property type="component" value="Unassembled WGS sequence"/>
</dbReference>
<evidence type="ECO:0000256" key="2">
    <source>
        <dbReference type="ARBA" id="ARBA00022598"/>
    </source>
</evidence>
<reference evidence="6 7" key="1">
    <citation type="submission" date="2019-03" db="EMBL/GenBank/DDBJ databases">
        <authorList>
            <person name="Gaulin E."/>
            <person name="Dumas B."/>
        </authorList>
    </citation>
    <scope>NUCLEOTIDE SEQUENCE [LARGE SCALE GENOMIC DNA]</scope>
    <source>
        <strain evidence="6">CBS 568.67</strain>
    </source>
</reference>
<proteinExistence type="inferred from homology"/>
<evidence type="ECO:0000259" key="4">
    <source>
        <dbReference type="Pfam" id="PF13193"/>
    </source>
</evidence>
<evidence type="ECO:0000313" key="5">
    <source>
        <dbReference type="EMBL" id="KAF0698398.1"/>
    </source>
</evidence>
<dbReference type="SUPFAM" id="SSF56801">
    <property type="entry name" value="Acetyl-CoA synthetase-like"/>
    <property type="match status" value="2"/>
</dbReference>
<accession>A0A485KSW2</accession>
<evidence type="ECO:0000313" key="6">
    <source>
        <dbReference type="EMBL" id="VFT87833.1"/>
    </source>
</evidence>
<dbReference type="InterPro" id="IPR042099">
    <property type="entry name" value="ANL_N_sf"/>
</dbReference>
<dbReference type="InterPro" id="IPR020845">
    <property type="entry name" value="AMP-binding_CS"/>
</dbReference>
<dbReference type="PANTHER" id="PTHR24096:SF149">
    <property type="entry name" value="AMP-BINDING DOMAIN-CONTAINING PROTEIN-RELATED"/>
    <property type="match status" value="1"/>
</dbReference>
<comment type="similarity">
    <text evidence="1">Belongs to the ATP-dependent AMP-binding enzyme family.</text>
</comment>
<protein>
    <submittedName>
        <fullName evidence="6">Aste57867_10965 protein</fullName>
    </submittedName>
</protein>
<feature type="domain" description="AMP-dependent synthetase/ligase" evidence="3">
    <location>
        <begin position="304"/>
        <end position="494"/>
    </location>
</feature>
<dbReference type="InterPro" id="IPR000873">
    <property type="entry name" value="AMP-dep_synth/lig_dom"/>
</dbReference>
<keyword evidence="2" id="KW-0436">Ligase</keyword>
<name>A0A485KSW2_9STRA</name>
<dbReference type="OrthoDB" id="16262at2759"/>
<feature type="domain" description="AMP-binding enzyme C-terminal" evidence="4">
    <location>
        <begin position="545"/>
        <end position="620"/>
    </location>
</feature>
<gene>
    <name evidence="6" type="primary">Aste57867_10965</name>
    <name evidence="5" type="ORF">As57867_010925</name>
    <name evidence="6" type="ORF">ASTE57867_10965</name>
</gene>
<keyword evidence="7" id="KW-1185">Reference proteome</keyword>
<evidence type="ECO:0000259" key="3">
    <source>
        <dbReference type="Pfam" id="PF00501"/>
    </source>
</evidence>
<dbReference type="InterPro" id="IPR045851">
    <property type="entry name" value="AMP-bd_C_sf"/>
</dbReference>
<dbReference type="EMBL" id="CAADRA010005263">
    <property type="protein sequence ID" value="VFT87833.1"/>
    <property type="molecule type" value="Genomic_DNA"/>
</dbReference>
<dbReference type="EMBL" id="VJMH01005242">
    <property type="protein sequence ID" value="KAF0698398.1"/>
    <property type="molecule type" value="Genomic_DNA"/>
</dbReference>
<dbReference type="PROSITE" id="PS00455">
    <property type="entry name" value="AMP_BINDING"/>
    <property type="match status" value="1"/>
</dbReference>
<dbReference type="Pfam" id="PF00501">
    <property type="entry name" value="AMP-binding"/>
    <property type="match status" value="2"/>
</dbReference>
<organism evidence="6 7">
    <name type="scientific">Aphanomyces stellatus</name>
    <dbReference type="NCBI Taxonomy" id="120398"/>
    <lineage>
        <taxon>Eukaryota</taxon>
        <taxon>Sar</taxon>
        <taxon>Stramenopiles</taxon>
        <taxon>Oomycota</taxon>
        <taxon>Saprolegniomycetes</taxon>
        <taxon>Saprolegniales</taxon>
        <taxon>Verrucalvaceae</taxon>
        <taxon>Aphanomyces</taxon>
    </lineage>
</organism>
<reference evidence="5" key="2">
    <citation type="submission" date="2019-06" db="EMBL/GenBank/DDBJ databases">
        <title>Genomics analysis of Aphanomyces spp. identifies a new class of oomycete effector associated with host adaptation.</title>
        <authorList>
            <person name="Gaulin E."/>
        </authorList>
    </citation>
    <scope>NUCLEOTIDE SEQUENCE</scope>
    <source>
        <strain evidence="5">CBS 578.67</strain>
    </source>
</reference>
<dbReference type="AlphaFoldDB" id="A0A485KSW2"/>
<evidence type="ECO:0000256" key="1">
    <source>
        <dbReference type="ARBA" id="ARBA00006432"/>
    </source>
</evidence>
<dbReference type="InterPro" id="IPR025110">
    <property type="entry name" value="AMP-bd_C"/>
</dbReference>
<dbReference type="Gene3D" id="3.30.300.30">
    <property type="match status" value="1"/>
</dbReference>
<sequence length="634" mass="70227">MLGYANNDDATAHAITPYGILKHGDIGDIDDDGHIYVVDRLKVLIKYKGCQMLSRFASRRHHGVFLATLHRLHLLRSLSAFPKSAQSFAEPQQRIYTSPHASLDLTPRISWDIVRASSKAIAEKPAFICGIDHEVMTHRDFIANVEKTATALAQRGVTKGTVIITNTINCVEYPILYHALTALGATMSPASPLFSVADLVRQIHASKATFFVTHESVETAARDAAVATGLSLGHCFCIGSPKHMQAFSVLQEVLDVVVPSVELDIKNDVNYLPFSSGTTGQPKVKYHISFAVAVYGFENPHFSKGVKLSFWNMAINMLQMGHGETFTSPAMVVLPLYHIYASTLMNTILVSGQPQVILPKFDHDHFLHCLERYKITKAHIVPPIASFLAKHPRVDDYDLSAMQYLISAAAPMGPGLEEAVLKRLGITVKQCYGMTELSPIVNYTKDDECKSSSTGYLVPNTELRVVCPSSQKDLSPNEVGELWYRGPQVMLGYLNDDDATTNTMTICGFLKTGDLGYIDDHGHVFVVDRLKELIKYKGYQVAPAELEDVILKHPKVLDVACIRGYDTHGEEVPRACVVVKPGERLTSKEIMDFVATHVAPYKKVRQVVFMDVIPKSNSGKILRRELQALQQRPL</sequence>
<dbReference type="GO" id="GO:0016405">
    <property type="term" value="F:CoA-ligase activity"/>
    <property type="evidence" value="ECO:0007669"/>
    <property type="project" value="TreeGrafter"/>
</dbReference>
<evidence type="ECO:0000313" key="7">
    <source>
        <dbReference type="Proteomes" id="UP000332933"/>
    </source>
</evidence>
<dbReference type="PANTHER" id="PTHR24096">
    <property type="entry name" value="LONG-CHAIN-FATTY-ACID--COA LIGASE"/>
    <property type="match status" value="1"/>
</dbReference>
<dbReference type="Pfam" id="PF13193">
    <property type="entry name" value="AMP-binding_C"/>
    <property type="match status" value="1"/>
</dbReference>